<dbReference type="GO" id="GO:0009306">
    <property type="term" value="P:protein secretion"/>
    <property type="evidence" value="ECO:0007669"/>
    <property type="project" value="InterPro"/>
</dbReference>
<evidence type="ECO:0000256" key="4">
    <source>
        <dbReference type="ARBA" id="ARBA00023136"/>
    </source>
</evidence>
<keyword evidence="2" id="KW-0812">Transmembrane</keyword>
<keyword evidence="3" id="KW-1133">Transmembrane helix</keyword>
<organism evidence="6 7">
    <name type="scientific">Pseudoalteromonas luteoviolacea S4054</name>
    <dbReference type="NCBI Taxonomy" id="1129367"/>
    <lineage>
        <taxon>Bacteria</taxon>
        <taxon>Pseudomonadati</taxon>
        <taxon>Pseudomonadota</taxon>
        <taxon>Gammaproteobacteria</taxon>
        <taxon>Alteromonadales</taxon>
        <taxon>Pseudoalteromonadaceae</taxon>
        <taxon>Pseudoalteromonas</taxon>
    </lineage>
</organism>
<dbReference type="InterPro" id="IPR007452">
    <property type="entry name" value="TamB_C"/>
</dbReference>
<dbReference type="PATRIC" id="fig|1129367.4.peg.5281"/>
<gene>
    <name evidence="6" type="ORF">N479_24270</name>
</gene>
<accession>A0A0F6A402</accession>
<evidence type="ECO:0000313" key="6">
    <source>
        <dbReference type="EMBL" id="KKE80937.1"/>
    </source>
</evidence>
<comment type="caution">
    <text evidence="6">The sequence shown here is derived from an EMBL/GenBank/DDBJ whole genome shotgun (WGS) entry which is preliminary data.</text>
</comment>
<dbReference type="EMBL" id="AUXW01000206">
    <property type="protein sequence ID" value="KKE80937.1"/>
    <property type="molecule type" value="Genomic_DNA"/>
</dbReference>
<name>A0A0F6A402_9GAMM</name>
<dbReference type="GO" id="GO:0005886">
    <property type="term" value="C:plasma membrane"/>
    <property type="evidence" value="ECO:0007669"/>
    <property type="project" value="InterPro"/>
</dbReference>
<dbReference type="Pfam" id="PF04357">
    <property type="entry name" value="TamB"/>
    <property type="match status" value="1"/>
</dbReference>
<sequence length="1239" mass="135036">MNQLHLISRLKRRWVALLVSIAMLFVLLLKTHLGNRVMISFVNNWVPELHIVLESGRLLSGGLVNISYQTQGLSISINDMRLTLKWFDCATLCIGLKSKNIKVLVSDSSSAKEENTASSALEQTNSYLSLPILIGIEALSVETINFDSVSMNVAVNDFEFKAQGKNDKLNVALLSAQAVKVEPIPVSANSEFIVPEYIAPLTLPRTFLPLNIDVNKVQLSKFIYLVPEQQPIELNELSLAMSVEHQLVRVEQFKLTHPDFSSYIDLDVHLGTYHVDGVAGFGMPEGAAVIALKGSMDKLLLHGRVSGSMDAKLDLQVSPTAINWPYQLEAQLSNLAIAEVGKLAQLTIASGGNLNNYHAQVTGALDAPELLEQASTISVDASMAGSLSQLNIKRSRIAVEEAFSELVGQISWKNGIQASALGRLVELPLPNLGLTQSATISGDYDVAFSSTDDNWLMHINELELQGQIADLPLNVSLKGEVNEQYIGTLKQAKVHYGKSLFTVAGVLGEEVDLTMLADINHSANDVLPVSAKLGGQVKVVGSLVKPVIDLDFKLDRIHSADFSLQQGHLLAHLDSKNNYQGHVKLDISDVDLDQVDDAQLRFQLNGNRTDHEAALVFDAPSSSLSANVSGQIDNDIWRGLIKQSAFKLDVLSGKLAEPVSLNVGLARFTIADHCWWLNEGQVCLKASMDEQQGNAELRLDRISLLGAQKWIDNGISVDGELNGHAKVSVRQGDIAAFSSQFWVNGAQVSIIPKEQAAAQRESLPAGALNIDRLEVLANGSDKQLHTQWHIEFERLGQFKGELSFADMQFEKQASGYIQVDGVHLHEFTPYARSFSWPDIDIKGAIDGRVNFLGNLHSPTFSGYLKAREVSALSSYLPIQVSNLNLSADFFDQQVNVMGNFKTPQQGHAQLSGNINWQSDVHIDANLKGSGLLLRPMSGVQIALSPDLNINYNKHLLDISGEALIPFARFTLDTLPEDAILVSDDQIIVDEITAKDEGRFIDYQADIDIKLLDDVRITALGLDAYLTGALDIERQPGNALLMGGEVSLLEGRYTAFGQDLIIEQGQLGFNGAPDKPYLNIRAIRNPDTTANDVIAGVMATGSVASPHLTIFSEPAMDQAQAIEYLLNGEPLGSNDGSNNTLLAQFLLAKGIDKSKGLFTKAGKKLGLRDINLAAKGSGGDTQVELSGYITPSVQVSYRVGVFASLSEIAVRYRIFSKLYIEATSGLYDSIDLLYKFDWGD</sequence>
<keyword evidence="4" id="KW-0472">Membrane</keyword>
<proteinExistence type="predicted"/>
<protein>
    <recommendedName>
        <fullName evidence="5">Translocation and assembly module TamB C-terminal domain-containing protein</fullName>
    </recommendedName>
</protein>
<evidence type="ECO:0000256" key="3">
    <source>
        <dbReference type="ARBA" id="ARBA00022989"/>
    </source>
</evidence>
<reference evidence="6 7" key="1">
    <citation type="journal article" date="2015" name="BMC Genomics">
        <title>Genome mining reveals unlocked bioactive potential of marine Gram-negative bacteria.</title>
        <authorList>
            <person name="Machado H."/>
            <person name="Sonnenschein E.C."/>
            <person name="Melchiorsen J."/>
            <person name="Gram L."/>
        </authorList>
    </citation>
    <scope>NUCLEOTIDE SEQUENCE [LARGE SCALE GENOMIC DNA]</scope>
    <source>
        <strain evidence="6 7">S4054</strain>
    </source>
</reference>
<dbReference type="PANTHER" id="PTHR36985:SF1">
    <property type="entry name" value="TRANSLOCATION AND ASSEMBLY MODULE SUBUNIT TAMB"/>
    <property type="match status" value="1"/>
</dbReference>
<comment type="subcellular location">
    <subcellularLocation>
        <location evidence="1">Membrane</location>
        <topology evidence="1">Single-pass membrane protein</topology>
    </subcellularLocation>
</comment>
<evidence type="ECO:0000313" key="7">
    <source>
        <dbReference type="Proteomes" id="UP000033434"/>
    </source>
</evidence>
<dbReference type="RefSeq" id="WP_046358533.1">
    <property type="nucleotide sequence ID" value="NZ_AUXW01000206.1"/>
</dbReference>
<dbReference type="GO" id="GO:0097347">
    <property type="term" value="C:TAM protein secretion complex"/>
    <property type="evidence" value="ECO:0007669"/>
    <property type="project" value="TreeGrafter"/>
</dbReference>
<dbReference type="PANTHER" id="PTHR36985">
    <property type="entry name" value="TRANSLOCATION AND ASSEMBLY MODULE SUBUNIT TAMB"/>
    <property type="match status" value="1"/>
</dbReference>
<evidence type="ECO:0000256" key="2">
    <source>
        <dbReference type="ARBA" id="ARBA00022692"/>
    </source>
</evidence>
<evidence type="ECO:0000256" key="1">
    <source>
        <dbReference type="ARBA" id="ARBA00004167"/>
    </source>
</evidence>
<feature type="domain" description="Translocation and assembly module TamB C-terminal" evidence="5">
    <location>
        <begin position="902"/>
        <end position="1237"/>
    </location>
</feature>
<dbReference type="Proteomes" id="UP000033434">
    <property type="component" value="Unassembled WGS sequence"/>
</dbReference>
<evidence type="ECO:0000259" key="5">
    <source>
        <dbReference type="Pfam" id="PF04357"/>
    </source>
</evidence>
<dbReference type="AlphaFoldDB" id="A0A0F6A402"/>